<evidence type="ECO:0000256" key="7">
    <source>
        <dbReference type="ARBA" id="ARBA00023136"/>
    </source>
</evidence>
<keyword evidence="6 11" id="KW-0697">Rotamase</keyword>
<evidence type="ECO:0000313" key="13">
    <source>
        <dbReference type="Proteomes" id="UP000254912"/>
    </source>
</evidence>
<proteinExistence type="inferred from homology"/>
<dbReference type="PANTHER" id="PTHR47245">
    <property type="entry name" value="PEPTIDYLPROLYL ISOMERASE"/>
    <property type="match status" value="1"/>
</dbReference>
<dbReference type="Gene3D" id="1.10.4030.10">
    <property type="entry name" value="Porin chaperone SurA, peptide-binding domain"/>
    <property type="match status" value="1"/>
</dbReference>
<dbReference type="HAMAP" id="MF_01145">
    <property type="entry name" value="Foldase_PrsA"/>
    <property type="match status" value="1"/>
</dbReference>
<dbReference type="PROSITE" id="PS50198">
    <property type="entry name" value="PPIC_PPIASE_2"/>
    <property type="match status" value="1"/>
</dbReference>
<protein>
    <recommendedName>
        <fullName evidence="11">Foldase protein PrsA</fullName>
        <ecNumber evidence="11">5.2.1.8</ecNumber>
    </recommendedName>
</protein>
<dbReference type="EC" id="5.2.1.8" evidence="11"/>
<dbReference type="GO" id="GO:0003755">
    <property type="term" value="F:peptidyl-prolyl cis-trans isomerase activity"/>
    <property type="evidence" value="ECO:0007669"/>
    <property type="project" value="UniProtKB-UniRule"/>
</dbReference>
<evidence type="ECO:0000256" key="2">
    <source>
        <dbReference type="ARBA" id="ARBA00004193"/>
    </source>
</evidence>
<keyword evidence="7 11" id="KW-0472">Membrane</keyword>
<dbReference type="PANTHER" id="PTHR47245:SF1">
    <property type="entry name" value="FOLDASE PROTEIN PRSA"/>
    <property type="match status" value="1"/>
</dbReference>
<evidence type="ECO:0000256" key="4">
    <source>
        <dbReference type="ARBA" id="ARBA00022475"/>
    </source>
</evidence>
<dbReference type="Proteomes" id="UP000254912">
    <property type="component" value="Unassembled WGS sequence"/>
</dbReference>
<dbReference type="InterPro" id="IPR050245">
    <property type="entry name" value="PrsA_foldase"/>
</dbReference>
<dbReference type="EMBL" id="QRAS01000001">
    <property type="protein sequence ID" value="RDL11669.1"/>
    <property type="molecule type" value="Genomic_DNA"/>
</dbReference>
<keyword evidence="9 11" id="KW-0413">Isomerase</keyword>
<dbReference type="PROSITE" id="PS01096">
    <property type="entry name" value="PPIC_PPIASE_1"/>
    <property type="match status" value="1"/>
</dbReference>
<evidence type="ECO:0000313" key="12">
    <source>
        <dbReference type="EMBL" id="RDL11669.1"/>
    </source>
</evidence>
<keyword evidence="5 11" id="KW-0732">Signal</keyword>
<dbReference type="GO" id="GO:0005886">
    <property type="term" value="C:plasma membrane"/>
    <property type="evidence" value="ECO:0007669"/>
    <property type="project" value="UniProtKB-SubCell"/>
</dbReference>
<dbReference type="RefSeq" id="WP_070229740.1">
    <property type="nucleotide sequence ID" value="NZ_BJYO01000002.1"/>
</dbReference>
<comment type="subcellular location">
    <subcellularLocation>
        <location evidence="2">Cell membrane</location>
        <topology evidence="2">Lipid-anchor</topology>
    </subcellularLocation>
</comment>
<evidence type="ECO:0000256" key="5">
    <source>
        <dbReference type="ARBA" id="ARBA00022729"/>
    </source>
</evidence>
<comment type="similarity">
    <text evidence="3 11">Belongs to the PrsA family.</text>
</comment>
<sequence length="311" mass="33480">MWKKVLGFVVIIAAAVGLVVYGMGGNTKNVAVSDSGSVSEASYYKELKKTPAGQQVLANMIIEKVLAKKFGDDVSQKSIDKQYNKVKKQYGSSFATTLTSNGMTEATFRDSLYLQALEEAAMKGTTKFTNAALKKEYKNYHAKVNISIITTDSESAAKDVIASLKKGKDFATLAKSKSTDTTTKSAGGKMSAFDSTSTTVDSTVQKAAFKLKKGEYTTTPVKVTSSSTGTTTYYVIKMNSLDKKKSFAAMKEKLKNIIVTDKMSDTTTVQAMVGDQLNKAKVTIKDSDLKSILSTYYEAAESAKSSSSSSK</sequence>
<dbReference type="Pfam" id="PF00639">
    <property type="entry name" value="Rotamase"/>
    <property type="match status" value="1"/>
</dbReference>
<comment type="catalytic activity">
    <reaction evidence="1 11">
        <text>[protein]-peptidylproline (omega=180) = [protein]-peptidylproline (omega=0)</text>
        <dbReference type="Rhea" id="RHEA:16237"/>
        <dbReference type="Rhea" id="RHEA-COMP:10747"/>
        <dbReference type="Rhea" id="RHEA-COMP:10748"/>
        <dbReference type="ChEBI" id="CHEBI:83833"/>
        <dbReference type="ChEBI" id="CHEBI:83834"/>
        <dbReference type="EC" id="5.2.1.8"/>
    </reaction>
</comment>
<accession>A0A288Q687</accession>
<keyword evidence="10" id="KW-0449">Lipoprotein</keyword>
<evidence type="ECO:0000256" key="1">
    <source>
        <dbReference type="ARBA" id="ARBA00000971"/>
    </source>
</evidence>
<organism evidence="12 13">
    <name type="scientific">Weissella soli</name>
    <dbReference type="NCBI Taxonomy" id="155866"/>
    <lineage>
        <taxon>Bacteria</taxon>
        <taxon>Bacillati</taxon>
        <taxon>Bacillota</taxon>
        <taxon>Bacilli</taxon>
        <taxon>Lactobacillales</taxon>
        <taxon>Lactobacillaceae</taxon>
        <taxon>Weissella</taxon>
    </lineage>
</organism>
<dbReference type="GeneID" id="94545664"/>
<dbReference type="GO" id="GO:0006457">
    <property type="term" value="P:protein folding"/>
    <property type="evidence" value="ECO:0007669"/>
    <property type="project" value="UniProtKB-UniRule"/>
</dbReference>
<dbReference type="InterPro" id="IPR023059">
    <property type="entry name" value="Foldase_PrsA"/>
</dbReference>
<keyword evidence="8" id="KW-0564">Palmitate</keyword>
<name>A0A288Q687_9LACO</name>
<comment type="caution">
    <text evidence="12">The sequence shown here is derived from an EMBL/GenBank/DDBJ whole genome shotgun (WGS) entry which is preliminary data.</text>
</comment>
<dbReference type="InterPro" id="IPR023058">
    <property type="entry name" value="PPIase_PpiC_CS"/>
</dbReference>
<reference evidence="12 13" key="1">
    <citation type="submission" date="2018-07" db="EMBL/GenBank/DDBJ databases">
        <title>Genomic Encyclopedia of Type Strains, Phase III (KMG-III): the genomes of soil and plant-associated and newly described type strains.</title>
        <authorList>
            <person name="Whitman W."/>
        </authorList>
    </citation>
    <scope>NUCLEOTIDE SEQUENCE [LARGE SCALE GENOMIC DNA]</scope>
    <source>
        <strain evidence="12 13">CECT 7031</strain>
    </source>
</reference>
<dbReference type="InterPro" id="IPR027304">
    <property type="entry name" value="Trigger_fact/SurA_dom_sf"/>
</dbReference>
<evidence type="ECO:0000256" key="8">
    <source>
        <dbReference type="ARBA" id="ARBA00023139"/>
    </source>
</evidence>
<dbReference type="SUPFAM" id="SSF109998">
    <property type="entry name" value="Triger factor/SurA peptide-binding domain-like"/>
    <property type="match status" value="1"/>
</dbReference>
<evidence type="ECO:0000256" key="10">
    <source>
        <dbReference type="ARBA" id="ARBA00023288"/>
    </source>
</evidence>
<dbReference type="Gene3D" id="3.10.50.40">
    <property type="match status" value="1"/>
</dbReference>
<dbReference type="InterPro" id="IPR000297">
    <property type="entry name" value="PPIase_PpiC"/>
</dbReference>
<dbReference type="KEGG" id="wso:WSWS_00458"/>
<evidence type="ECO:0000256" key="3">
    <source>
        <dbReference type="ARBA" id="ARBA00006071"/>
    </source>
</evidence>
<dbReference type="SUPFAM" id="SSF54534">
    <property type="entry name" value="FKBP-like"/>
    <property type="match status" value="1"/>
</dbReference>
<dbReference type="InterPro" id="IPR046357">
    <property type="entry name" value="PPIase_dom_sf"/>
</dbReference>
<keyword evidence="13" id="KW-1185">Reference proteome</keyword>
<evidence type="ECO:0000256" key="11">
    <source>
        <dbReference type="HAMAP-Rule" id="MF_01145"/>
    </source>
</evidence>
<evidence type="ECO:0000256" key="6">
    <source>
        <dbReference type="ARBA" id="ARBA00023110"/>
    </source>
</evidence>
<dbReference type="AlphaFoldDB" id="A0A288Q687"/>
<keyword evidence="4 11" id="KW-1003">Cell membrane</keyword>
<comment type="function">
    <text evidence="11">Plays a major role in protein secretion by helping the post-translocational extracellular folding of several secreted proteins.</text>
</comment>
<evidence type="ECO:0000256" key="9">
    <source>
        <dbReference type="ARBA" id="ARBA00023235"/>
    </source>
</evidence>
<gene>
    <name evidence="11" type="primary">prsA</name>
    <name evidence="12" type="ORF">DFP99_0087</name>
</gene>